<keyword evidence="4 11" id="KW-0812">Transmembrane</keyword>
<keyword evidence="14" id="KW-1185">Reference proteome</keyword>
<keyword evidence="9" id="KW-0902">Two-component regulatory system</keyword>
<comment type="subcellular location">
    <subcellularLocation>
        <location evidence="1">Cell membrane</location>
        <topology evidence="1">Multi-pass membrane protein</topology>
    </subcellularLocation>
</comment>
<evidence type="ECO:0000313" key="13">
    <source>
        <dbReference type="EMBL" id="PLW76869.1"/>
    </source>
</evidence>
<dbReference type="InterPro" id="IPR050640">
    <property type="entry name" value="Bact_2-comp_sensor_kinase"/>
</dbReference>
<keyword evidence="3" id="KW-0808">Transferase</keyword>
<proteinExistence type="predicted"/>
<dbReference type="InterPro" id="IPR010559">
    <property type="entry name" value="Sig_transdc_His_kin_internal"/>
</dbReference>
<evidence type="ECO:0000313" key="14">
    <source>
        <dbReference type="Proteomes" id="UP000234881"/>
    </source>
</evidence>
<keyword evidence="7" id="KW-0067">ATP-binding</keyword>
<evidence type="ECO:0000256" key="2">
    <source>
        <dbReference type="ARBA" id="ARBA00022475"/>
    </source>
</evidence>
<dbReference type="Gene3D" id="1.10.1760.20">
    <property type="match status" value="1"/>
</dbReference>
<feature type="transmembrane region" description="Helical" evidence="11">
    <location>
        <begin position="40"/>
        <end position="59"/>
    </location>
</feature>
<dbReference type="Proteomes" id="UP000234881">
    <property type="component" value="Unassembled WGS sequence"/>
</dbReference>
<dbReference type="InterPro" id="IPR005467">
    <property type="entry name" value="His_kinase_dom"/>
</dbReference>
<evidence type="ECO:0000256" key="9">
    <source>
        <dbReference type="ARBA" id="ARBA00023012"/>
    </source>
</evidence>
<evidence type="ECO:0000256" key="11">
    <source>
        <dbReference type="SAM" id="Phobius"/>
    </source>
</evidence>
<evidence type="ECO:0000256" key="7">
    <source>
        <dbReference type="ARBA" id="ARBA00022840"/>
    </source>
</evidence>
<dbReference type="AlphaFoldDB" id="A0A2N5XQT6"/>
<evidence type="ECO:0000256" key="6">
    <source>
        <dbReference type="ARBA" id="ARBA00022777"/>
    </source>
</evidence>
<feature type="transmembrane region" description="Helical" evidence="11">
    <location>
        <begin position="107"/>
        <end position="127"/>
    </location>
</feature>
<feature type="domain" description="Histidine kinase" evidence="12">
    <location>
        <begin position="461"/>
        <end position="565"/>
    </location>
</feature>
<accession>A0A2N5XQT6</accession>
<dbReference type="EMBL" id="PKUQ01000022">
    <property type="protein sequence ID" value="PLW76869.1"/>
    <property type="molecule type" value="Genomic_DNA"/>
</dbReference>
<feature type="transmembrane region" description="Helical" evidence="11">
    <location>
        <begin position="71"/>
        <end position="95"/>
    </location>
</feature>
<feature type="transmembrane region" description="Helical" evidence="11">
    <location>
        <begin position="7"/>
        <end position="28"/>
    </location>
</feature>
<dbReference type="PANTHER" id="PTHR34220:SF7">
    <property type="entry name" value="SENSOR HISTIDINE KINASE YPDA"/>
    <property type="match status" value="1"/>
</dbReference>
<keyword evidence="10 11" id="KW-0472">Membrane</keyword>
<dbReference type="Pfam" id="PF02518">
    <property type="entry name" value="HATPase_c"/>
    <property type="match status" value="1"/>
</dbReference>
<gene>
    <name evidence="13" type="ORF">C0081_12485</name>
</gene>
<dbReference type="PANTHER" id="PTHR34220">
    <property type="entry name" value="SENSOR HISTIDINE KINASE YPDA"/>
    <property type="match status" value="1"/>
</dbReference>
<keyword evidence="2" id="KW-1003">Cell membrane</keyword>
<dbReference type="PROSITE" id="PS50109">
    <property type="entry name" value="HIS_KIN"/>
    <property type="match status" value="1"/>
</dbReference>
<dbReference type="SUPFAM" id="SSF55874">
    <property type="entry name" value="ATPase domain of HSP90 chaperone/DNA topoisomerase II/histidine kinase"/>
    <property type="match status" value="1"/>
</dbReference>
<evidence type="ECO:0000256" key="5">
    <source>
        <dbReference type="ARBA" id="ARBA00022741"/>
    </source>
</evidence>
<dbReference type="InterPro" id="IPR003594">
    <property type="entry name" value="HATPase_dom"/>
</dbReference>
<name>A0A2N5XQT6_9HYPH</name>
<keyword evidence="8 11" id="KW-1133">Transmembrane helix</keyword>
<dbReference type="GO" id="GO:0000155">
    <property type="term" value="F:phosphorelay sensor kinase activity"/>
    <property type="evidence" value="ECO:0007669"/>
    <property type="project" value="InterPro"/>
</dbReference>
<reference evidence="13 14" key="1">
    <citation type="submission" date="2018-01" db="EMBL/GenBank/DDBJ databases">
        <title>The draft genome sequence of Cohaesibacter sp. H1304.</title>
        <authorList>
            <person name="Wang N.-N."/>
            <person name="Du Z.-J."/>
        </authorList>
    </citation>
    <scope>NUCLEOTIDE SEQUENCE [LARGE SCALE GENOMIC DNA]</scope>
    <source>
        <strain evidence="13 14">H1304</strain>
    </source>
</reference>
<comment type="caution">
    <text evidence="13">The sequence shown here is derived from an EMBL/GenBank/DDBJ whole genome shotgun (WGS) entry which is preliminary data.</text>
</comment>
<sequence length="572" mass="62185">MSIVDLIAFLLKHVGLLVAGAFVLLTLSPVQEINFQRTGISNRLFLIVFFGLMGILGTYSGNAIFDSIANLRAMAVVTAGLVGGPLVGLGAGLIAGGHRFMIDPWGFSALACSLATIVEGLMAGCVYLRMKDRSMNWRVALIVTLIGETMHMGMVLAFSRPIEDAMALVQVIMLPMLIGNGLGAVLFVHVINSIQSFRERKASDYTQRIFEITNSTVAHLRAGLNQDSASAMAAIIHDRLPVAAVSVTNASHVLAHVGEGSDHHLQGSPIVTKATQNVIASGNSIFLKEKGAIGCSHAHCPFSSAIIVPLKKNGTIVGTLKFYGSSTQELNSILMEIAKGLTDLFSIQLELEDIQVKARLLAHAEIRHLQAQINPHFLFNSLNTIASFCRTAPDKARELILDLSFYMRKNLDSSRGFIRLADELDQINSYLAIEKARFGERIRVKLEVEQGCEDWPIPSLIIQPLVENAVKHGLKVRPDGGIVGLEIHREQGELCVTVYDDGAGIPPEILGSLLVQRVIESQQDGVGLRNSNQRLEQIYGPEHGMHIISAHQKGTSISFTIPHRRELLPQAS</sequence>
<dbReference type="InterPro" id="IPR036890">
    <property type="entry name" value="HATPase_C_sf"/>
</dbReference>
<dbReference type="SMART" id="SM00387">
    <property type="entry name" value="HATPase_c"/>
    <property type="match status" value="1"/>
</dbReference>
<evidence type="ECO:0000256" key="1">
    <source>
        <dbReference type="ARBA" id="ARBA00004651"/>
    </source>
</evidence>
<dbReference type="InterPro" id="IPR011620">
    <property type="entry name" value="Sig_transdc_His_kinase_LytS_TM"/>
</dbReference>
<dbReference type="OrthoDB" id="2514702at2"/>
<dbReference type="GO" id="GO:0005524">
    <property type="term" value="F:ATP binding"/>
    <property type="evidence" value="ECO:0007669"/>
    <property type="project" value="UniProtKB-KW"/>
</dbReference>
<evidence type="ECO:0000256" key="3">
    <source>
        <dbReference type="ARBA" id="ARBA00022679"/>
    </source>
</evidence>
<dbReference type="RefSeq" id="WP_101534157.1">
    <property type="nucleotide sequence ID" value="NZ_PKUQ01000022.1"/>
</dbReference>
<dbReference type="GO" id="GO:0005886">
    <property type="term" value="C:plasma membrane"/>
    <property type="evidence" value="ECO:0007669"/>
    <property type="project" value="UniProtKB-SubCell"/>
</dbReference>
<feature type="transmembrane region" description="Helical" evidence="11">
    <location>
        <begin position="165"/>
        <end position="191"/>
    </location>
</feature>
<evidence type="ECO:0000259" key="12">
    <source>
        <dbReference type="PROSITE" id="PS50109"/>
    </source>
</evidence>
<protein>
    <submittedName>
        <fullName evidence="13">Transcriptional regulator</fullName>
    </submittedName>
</protein>
<feature type="transmembrane region" description="Helical" evidence="11">
    <location>
        <begin position="139"/>
        <end position="159"/>
    </location>
</feature>
<keyword evidence="5" id="KW-0547">Nucleotide-binding</keyword>
<keyword evidence="6" id="KW-0418">Kinase</keyword>
<dbReference type="Pfam" id="PF06580">
    <property type="entry name" value="His_kinase"/>
    <property type="match status" value="1"/>
</dbReference>
<evidence type="ECO:0000256" key="8">
    <source>
        <dbReference type="ARBA" id="ARBA00022989"/>
    </source>
</evidence>
<dbReference type="Pfam" id="PF07694">
    <property type="entry name" value="5TM-5TMR_LYT"/>
    <property type="match status" value="1"/>
</dbReference>
<dbReference type="Gene3D" id="3.30.565.10">
    <property type="entry name" value="Histidine kinase-like ATPase, C-terminal domain"/>
    <property type="match status" value="1"/>
</dbReference>
<dbReference type="GO" id="GO:0071555">
    <property type="term" value="P:cell wall organization"/>
    <property type="evidence" value="ECO:0007669"/>
    <property type="project" value="InterPro"/>
</dbReference>
<evidence type="ECO:0000256" key="10">
    <source>
        <dbReference type="ARBA" id="ARBA00023136"/>
    </source>
</evidence>
<organism evidence="13 14">
    <name type="scientific">Cohaesibacter celericrescens</name>
    <dbReference type="NCBI Taxonomy" id="2067669"/>
    <lineage>
        <taxon>Bacteria</taxon>
        <taxon>Pseudomonadati</taxon>
        <taxon>Pseudomonadota</taxon>
        <taxon>Alphaproteobacteria</taxon>
        <taxon>Hyphomicrobiales</taxon>
        <taxon>Cohaesibacteraceae</taxon>
    </lineage>
</organism>
<evidence type="ECO:0000256" key="4">
    <source>
        <dbReference type="ARBA" id="ARBA00022692"/>
    </source>
</evidence>